<sequence length="337" mass="36557">MTVPNSLHAVLLFLRRNIIDALGVCAALFKIMIPVMILMKILQELGLVAELGHYMAPLMQLFGLPGSVGLVWATALLTNLYAAAIVLITLLPETPLTSAQVTVIATMMLIAHGLPVELSIARRSGARIRTQFLIRMIAAMLCGWLLYMIYAGLNWGTGFVQPAWIPDAPPSGLPAWVLREIRNLAGIATIVLVMLMLLDILKRLGITDLMIRLLSPVFNSMGIGREAGTITIVGVTLGLSYGGGLIIHEARSGRIPAKDVFLALTFMGLCHALIEDTLLMLLLGADLGGILLARMAFSLAFLWVLSRIVARLSESTINGLLFRQDAVQRKPPPFFSV</sequence>
<feature type="transmembrane region" description="Helical" evidence="1">
    <location>
        <begin position="62"/>
        <end position="91"/>
    </location>
</feature>
<organism evidence="3 4">
    <name type="scientific">Desulfonatronum thiosulfatophilum</name>
    <dbReference type="NCBI Taxonomy" id="617002"/>
    <lineage>
        <taxon>Bacteria</taxon>
        <taxon>Pseudomonadati</taxon>
        <taxon>Thermodesulfobacteriota</taxon>
        <taxon>Desulfovibrionia</taxon>
        <taxon>Desulfovibrionales</taxon>
        <taxon>Desulfonatronaceae</taxon>
        <taxon>Desulfonatronum</taxon>
    </lineage>
</organism>
<keyword evidence="4" id="KW-1185">Reference proteome</keyword>
<keyword evidence="1" id="KW-0812">Transmembrane</keyword>
<dbReference type="InterPro" id="IPR011642">
    <property type="entry name" value="Gate_dom"/>
</dbReference>
<dbReference type="AlphaFoldDB" id="A0A1G6DQ43"/>
<keyword evidence="1" id="KW-1133">Transmembrane helix</keyword>
<feature type="transmembrane region" description="Helical" evidence="1">
    <location>
        <begin position="287"/>
        <end position="305"/>
    </location>
</feature>
<dbReference type="EMBL" id="FMXO01000013">
    <property type="protein sequence ID" value="SDB47241.1"/>
    <property type="molecule type" value="Genomic_DNA"/>
</dbReference>
<feature type="domain" description="Nucleoside transporter/FeoB GTPase Gate" evidence="2">
    <location>
        <begin position="28"/>
        <end position="109"/>
    </location>
</feature>
<feature type="transmembrane region" description="Helical" evidence="1">
    <location>
        <begin position="181"/>
        <end position="201"/>
    </location>
</feature>
<evidence type="ECO:0000259" key="2">
    <source>
        <dbReference type="Pfam" id="PF07670"/>
    </source>
</evidence>
<evidence type="ECO:0000256" key="1">
    <source>
        <dbReference type="SAM" id="Phobius"/>
    </source>
</evidence>
<accession>A0A1G6DQ43</accession>
<evidence type="ECO:0000313" key="3">
    <source>
        <dbReference type="EMBL" id="SDB47241.1"/>
    </source>
</evidence>
<proteinExistence type="predicted"/>
<dbReference type="Pfam" id="PF07670">
    <property type="entry name" value="Gate"/>
    <property type="match status" value="1"/>
</dbReference>
<keyword evidence="1" id="KW-0472">Membrane</keyword>
<reference evidence="3 4" key="1">
    <citation type="submission" date="2016-10" db="EMBL/GenBank/DDBJ databases">
        <authorList>
            <person name="de Groot N.N."/>
        </authorList>
    </citation>
    <scope>NUCLEOTIDE SEQUENCE [LARGE SCALE GENOMIC DNA]</scope>
    <source>
        <strain evidence="3 4">ASO4-2</strain>
    </source>
</reference>
<feature type="transmembrane region" description="Helical" evidence="1">
    <location>
        <begin position="21"/>
        <end position="42"/>
    </location>
</feature>
<dbReference type="RefSeq" id="WP_139162988.1">
    <property type="nucleotide sequence ID" value="NZ_FMXO01000013.1"/>
</dbReference>
<feature type="transmembrane region" description="Helical" evidence="1">
    <location>
        <begin position="132"/>
        <end position="153"/>
    </location>
</feature>
<protein>
    <submittedName>
        <fullName evidence="3">Nucleoside recognition</fullName>
    </submittedName>
</protein>
<feature type="transmembrane region" description="Helical" evidence="1">
    <location>
        <begin position="260"/>
        <end position="281"/>
    </location>
</feature>
<name>A0A1G6DQ43_9BACT</name>
<dbReference type="OrthoDB" id="9797308at2"/>
<dbReference type="Proteomes" id="UP000198771">
    <property type="component" value="Unassembled WGS sequence"/>
</dbReference>
<dbReference type="STRING" id="617002.SAMN05660653_02304"/>
<gene>
    <name evidence="3" type="ORF">SAMN05660653_02304</name>
</gene>
<evidence type="ECO:0000313" key="4">
    <source>
        <dbReference type="Proteomes" id="UP000198771"/>
    </source>
</evidence>